<name>A0ACC2SNF4_9FUNG</name>
<comment type="caution">
    <text evidence="1">The sequence shown here is derived from an EMBL/GenBank/DDBJ whole genome shotgun (WGS) entry which is preliminary data.</text>
</comment>
<reference evidence="1" key="1">
    <citation type="submission" date="2022-04" db="EMBL/GenBank/DDBJ databases">
        <title>Genome of the entomopathogenic fungus Entomophthora muscae.</title>
        <authorList>
            <person name="Elya C."/>
            <person name="Lovett B.R."/>
            <person name="Lee E."/>
            <person name="Macias A.M."/>
            <person name="Hajek A.E."/>
            <person name="De Bivort B.L."/>
            <person name="Kasson M.T."/>
            <person name="De Fine Licht H.H."/>
            <person name="Stajich J.E."/>
        </authorList>
    </citation>
    <scope>NUCLEOTIDE SEQUENCE</scope>
    <source>
        <strain evidence="1">Berkeley</strain>
    </source>
</reference>
<dbReference type="Proteomes" id="UP001165960">
    <property type="component" value="Unassembled WGS sequence"/>
</dbReference>
<proteinExistence type="predicted"/>
<protein>
    <submittedName>
        <fullName evidence="1">Uncharacterized protein</fullName>
    </submittedName>
</protein>
<evidence type="ECO:0000313" key="1">
    <source>
        <dbReference type="EMBL" id="KAJ9063823.1"/>
    </source>
</evidence>
<gene>
    <name evidence="1" type="ORF">DSO57_1036840</name>
</gene>
<accession>A0ACC2SNF4</accession>
<sequence length="271" mass="29227">MLAKRTLSRTNSAPLLLWTTMSKNISKTGGSHDEEDACSTPYHNFSPSPQYRPVLGVRHSTHATSAENVRSATPPPASESFVPQASPVQDPSLSRILDMPQSENAALRAQIADLTKQLTLFLSRENQRTKPAQPKSSAQVPAASPGPSTETPQPSATEAAPPVHNAAPETEAPNKRPRVSYAEKLKSSFPNASTEKLLSATSRTPGLTTHRKKLPTADRLQLVYVGSILRKPIREAKQNLMTWALTHALAQSLTSSSLAPPPVSFSCAWGR</sequence>
<keyword evidence="2" id="KW-1185">Reference proteome</keyword>
<dbReference type="EMBL" id="QTSX02004630">
    <property type="protein sequence ID" value="KAJ9063823.1"/>
    <property type="molecule type" value="Genomic_DNA"/>
</dbReference>
<organism evidence="1 2">
    <name type="scientific">Entomophthora muscae</name>
    <dbReference type="NCBI Taxonomy" id="34485"/>
    <lineage>
        <taxon>Eukaryota</taxon>
        <taxon>Fungi</taxon>
        <taxon>Fungi incertae sedis</taxon>
        <taxon>Zoopagomycota</taxon>
        <taxon>Entomophthoromycotina</taxon>
        <taxon>Entomophthoromycetes</taxon>
        <taxon>Entomophthorales</taxon>
        <taxon>Entomophthoraceae</taxon>
        <taxon>Entomophthora</taxon>
    </lineage>
</organism>
<evidence type="ECO:0000313" key="2">
    <source>
        <dbReference type="Proteomes" id="UP001165960"/>
    </source>
</evidence>